<dbReference type="AlphaFoldDB" id="U5BUG8"/>
<accession>U5BUG8</accession>
<evidence type="ECO:0000259" key="3">
    <source>
        <dbReference type="PROSITE" id="PS50110"/>
    </source>
</evidence>
<dbReference type="PANTHER" id="PTHR44591">
    <property type="entry name" value="STRESS RESPONSE REGULATOR PROTEIN 1"/>
    <property type="match status" value="1"/>
</dbReference>
<dbReference type="PROSITE" id="PS50110">
    <property type="entry name" value="RESPONSE_REGULATORY"/>
    <property type="match status" value="1"/>
</dbReference>
<dbReference type="EMBL" id="AWXR01000048">
    <property type="protein sequence ID" value="ERM81518.1"/>
    <property type="molecule type" value="Genomic_DNA"/>
</dbReference>
<dbReference type="SMART" id="SM00448">
    <property type="entry name" value="REC"/>
    <property type="match status" value="1"/>
</dbReference>
<dbReference type="InterPro" id="IPR050595">
    <property type="entry name" value="Bact_response_regulator"/>
</dbReference>
<dbReference type="PANTHER" id="PTHR44591:SF3">
    <property type="entry name" value="RESPONSE REGULATORY DOMAIN-CONTAINING PROTEIN"/>
    <property type="match status" value="1"/>
</dbReference>
<dbReference type="Gene3D" id="3.40.50.2300">
    <property type="match status" value="1"/>
</dbReference>
<proteinExistence type="predicted"/>
<dbReference type="Pfam" id="PF00072">
    <property type="entry name" value="Response_reg"/>
    <property type="match status" value="1"/>
</dbReference>
<evidence type="ECO:0000313" key="5">
    <source>
        <dbReference type="Proteomes" id="UP000016843"/>
    </source>
</evidence>
<dbReference type="SUPFAM" id="SSF52172">
    <property type="entry name" value="CheY-like"/>
    <property type="match status" value="1"/>
</dbReference>
<reference evidence="4 5" key="1">
    <citation type="journal article" date="2013" name="Genome Announc.">
        <title>Draft Genome Sequence of the Psychrophilic and Alkaliphilic Rhodonellum psychrophilum Strain GCM71T.</title>
        <authorList>
            <person name="Hauptmann A.L."/>
            <person name="Glaring M.A."/>
            <person name="Hallin P.F."/>
            <person name="Prieme A."/>
            <person name="Stougaard P."/>
        </authorList>
    </citation>
    <scope>NUCLEOTIDE SEQUENCE [LARGE SCALE GENOMIC DNA]</scope>
    <source>
        <strain evidence="4 5">GCM71</strain>
    </source>
</reference>
<evidence type="ECO:0000256" key="2">
    <source>
        <dbReference type="PROSITE-ProRule" id="PRU00169"/>
    </source>
</evidence>
<feature type="domain" description="Response regulatory" evidence="3">
    <location>
        <begin position="41"/>
        <end position="158"/>
    </location>
</feature>
<dbReference type="eggNOG" id="COG0745">
    <property type="taxonomic scope" value="Bacteria"/>
</dbReference>
<comment type="caution">
    <text evidence="4">The sequence shown here is derived from an EMBL/GenBank/DDBJ whole genome shotgun (WGS) entry which is preliminary data.</text>
</comment>
<keyword evidence="1 2" id="KW-0597">Phosphoprotein</keyword>
<sequence>MFYTIEKVKKKLKLFKIKFNYLLISQKVFKNANMPESLAKKILIVEDDLFLGLITQKYLSKLGFEVATEVNGQLGLDHLHATDKLPDLILTDIMMPIMNGLEFLENIKKDEKYKNIPVYAITSMAEELMEDKKNIGFEKIIIKPFSLLDLSIEIKTKLKKEQ</sequence>
<dbReference type="GO" id="GO:0000160">
    <property type="term" value="P:phosphorelay signal transduction system"/>
    <property type="evidence" value="ECO:0007669"/>
    <property type="project" value="InterPro"/>
</dbReference>
<gene>
    <name evidence="4" type="ORF">P872_09185</name>
</gene>
<protein>
    <recommendedName>
        <fullName evidence="3">Response regulatory domain-containing protein</fullName>
    </recommendedName>
</protein>
<keyword evidence="5" id="KW-1185">Reference proteome</keyword>
<dbReference type="CDD" id="cd17546">
    <property type="entry name" value="REC_hyHK_CKI1_RcsC-like"/>
    <property type="match status" value="1"/>
</dbReference>
<dbReference type="Proteomes" id="UP000016843">
    <property type="component" value="Unassembled WGS sequence"/>
</dbReference>
<organism evidence="4 5">
    <name type="scientific">Rhodonellum psychrophilum GCM71 = DSM 17998</name>
    <dbReference type="NCBI Taxonomy" id="1123057"/>
    <lineage>
        <taxon>Bacteria</taxon>
        <taxon>Pseudomonadati</taxon>
        <taxon>Bacteroidota</taxon>
        <taxon>Cytophagia</taxon>
        <taxon>Cytophagales</taxon>
        <taxon>Cytophagaceae</taxon>
        <taxon>Rhodonellum</taxon>
    </lineage>
</organism>
<feature type="modified residue" description="4-aspartylphosphate" evidence="2">
    <location>
        <position position="92"/>
    </location>
</feature>
<dbReference type="InterPro" id="IPR001789">
    <property type="entry name" value="Sig_transdc_resp-reg_receiver"/>
</dbReference>
<evidence type="ECO:0000313" key="4">
    <source>
        <dbReference type="EMBL" id="ERM81518.1"/>
    </source>
</evidence>
<evidence type="ECO:0000256" key="1">
    <source>
        <dbReference type="ARBA" id="ARBA00022553"/>
    </source>
</evidence>
<dbReference type="InterPro" id="IPR011006">
    <property type="entry name" value="CheY-like_superfamily"/>
</dbReference>
<name>U5BUG8_9BACT</name>